<dbReference type="InterPro" id="IPR002068">
    <property type="entry name" value="A-crystallin/Hsp20_dom"/>
</dbReference>
<dbReference type="Gene3D" id="2.60.40.790">
    <property type="match status" value="1"/>
</dbReference>
<evidence type="ECO:0000256" key="1">
    <source>
        <dbReference type="PROSITE-ProRule" id="PRU00285"/>
    </source>
</evidence>
<dbReference type="SUPFAM" id="SSF49764">
    <property type="entry name" value="HSP20-like chaperones"/>
    <property type="match status" value="1"/>
</dbReference>
<dbReference type="PROSITE" id="PS01031">
    <property type="entry name" value="SHSP"/>
    <property type="match status" value="1"/>
</dbReference>
<evidence type="ECO:0000313" key="5">
    <source>
        <dbReference type="EMBL" id="MBF9238710.1"/>
    </source>
</evidence>
<evidence type="ECO:0000256" key="3">
    <source>
        <dbReference type="SAM" id="MobiDB-lite"/>
    </source>
</evidence>
<evidence type="ECO:0000313" key="6">
    <source>
        <dbReference type="Proteomes" id="UP000597617"/>
    </source>
</evidence>
<dbReference type="Pfam" id="PF00011">
    <property type="entry name" value="HSP20"/>
    <property type="match status" value="1"/>
</dbReference>
<dbReference type="RefSeq" id="WP_196283090.1">
    <property type="nucleotide sequence ID" value="NZ_JADQDQ010000007.1"/>
</dbReference>
<dbReference type="PANTHER" id="PTHR11527">
    <property type="entry name" value="HEAT-SHOCK PROTEIN 20 FAMILY MEMBER"/>
    <property type="match status" value="1"/>
</dbReference>
<gene>
    <name evidence="5" type="ORF">I2I05_14995</name>
</gene>
<reference evidence="5 6" key="1">
    <citation type="submission" date="2020-11" db="EMBL/GenBank/DDBJ databases">
        <authorList>
            <person name="Kim M.K."/>
        </authorList>
    </citation>
    <scope>NUCLEOTIDE SEQUENCE [LARGE SCALE GENOMIC DNA]</scope>
    <source>
        <strain evidence="5 6">BT683</strain>
    </source>
</reference>
<dbReference type="InterPro" id="IPR031107">
    <property type="entry name" value="Small_HSP"/>
</dbReference>
<dbReference type="InterPro" id="IPR008978">
    <property type="entry name" value="HSP20-like_chaperone"/>
</dbReference>
<evidence type="ECO:0000259" key="4">
    <source>
        <dbReference type="PROSITE" id="PS01031"/>
    </source>
</evidence>
<feature type="domain" description="SHSP" evidence="4">
    <location>
        <begin position="11"/>
        <end position="145"/>
    </location>
</feature>
<proteinExistence type="inferred from homology"/>
<comment type="caution">
    <text evidence="5">The sequence shown here is derived from an EMBL/GenBank/DDBJ whole genome shotgun (WGS) entry which is preliminary data.</text>
</comment>
<organism evidence="5 6">
    <name type="scientific">Hymenobacter jeongseonensis</name>
    <dbReference type="NCBI Taxonomy" id="2791027"/>
    <lineage>
        <taxon>Bacteria</taxon>
        <taxon>Pseudomonadati</taxon>
        <taxon>Bacteroidota</taxon>
        <taxon>Cytophagia</taxon>
        <taxon>Cytophagales</taxon>
        <taxon>Hymenobacteraceae</taxon>
        <taxon>Hymenobacter</taxon>
    </lineage>
</organism>
<protein>
    <submittedName>
        <fullName evidence="5">Hsp20/alpha crystallin family protein</fullName>
    </submittedName>
</protein>
<dbReference type="Proteomes" id="UP000597617">
    <property type="component" value="Unassembled WGS sequence"/>
</dbReference>
<keyword evidence="6" id="KW-1185">Reference proteome</keyword>
<dbReference type="EMBL" id="JADQDQ010000007">
    <property type="protein sequence ID" value="MBF9238710.1"/>
    <property type="molecule type" value="Genomic_DNA"/>
</dbReference>
<name>A0ABS0IK10_9BACT</name>
<sequence length="145" mass="15646">MLREPQIASVQSTPAFVPAADILEAAGGFELHLALPGVKKEAVTIEFLDGQLVISGERPNTATASESAAVGNGNDAYKPEPKESATPAVPKFRRLETNYGRFSRSFRLPDTVSVKAIAAELTDGILRVTLPFDTEKITKQHIEIQ</sequence>
<comment type="similarity">
    <text evidence="1 2">Belongs to the small heat shock protein (HSP20) family.</text>
</comment>
<accession>A0ABS0IK10</accession>
<feature type="region of interest" description="Disordered" evidence="3">
    <location>
        <begin position="60"/>
        <end position="87"/>
    </location>
</feature>
<dbReference type="CDD" id="cd06464">
    <property type="entry name" value="ACD_sHsps-like"/>
    <property type="match status" value="1"/>
</dbReference>
<evidence type="ECO:0000256" key="2">
    <source>
        <dbReference type="RuleBase" id="RU003616"/>
    </source>
</evidence>